<name>A0A1E5XTF7_9HYPH</name>
<dbReference type="Pfam" id="PF01965">
    <property type="entry name" value="DJ-1_PfpI"/>
    <property type="match status" value="1"/>
</dbReference>
<accession>A0A1E5XTF7</accession>
<dbReference type="EMBL" id="LAJE02000117">
    <property type="protein sequence ID" value="OEO31866.1"/>
    <property type="molecule type" value="Genomic_DNA"/>
</dbReference>
<dbReference type="GO" id="GO:0005737">
    <property type="term" value="C:cytoplasm"/>
    <property type="evidence" value="ECO:0007669"/>
    <property type="project" value="TreeGrafter"/>
</dbReference>
<reference evidence="2 3" key="1">
    <citation type="journal article" date="2015" name="Genome Announc.">
        <title>Genome Assemblies of Three Soil-Associated Devosia species: D. insulae, D. limi, and D. soli.</title>
        <authorList>
            <person name="Hassan Y.I."/>
            <person name="Lepp D."/>
            <person name="Zhou T."/>
        </authorList>
    </citation>
    <scope>NUCLEOTIDE SEQUENCE [LARGE SCALE GENOMIC DNA]</scope>
    <source>
        <strain evidence="2 3">DS-56</strain>
    </source>
</reference>
<protein>
    <submittedName>
        <fullName evidence="2">Glutamine amidotransferase</fullName>
    </submittedName>
</protein>
<dbReference type="SUPFAM" id="SSF52317">
    <property type="entry name" value="Class I glutamine amidotransferase-like"/>
    <property type="match status" value="1"/>
</dbReference>
<dbReference type="RefSeq" id="WP_069908959.1">
    <property type="nucleotide sequence ID" value="NZ_LAJE02000117.1"/>
</dbReference>
<dbReference type="InterPro" id="IPR002818">
    <property type="entry name" value="DJ-1/PfpI"/>
</dbReference>
<organism evidence="2 3">
    <name type="scientific">Devosia insulae DS-56</name>
    <dbReference type="NCBI Taxonomy" id="1116389"/>
    <lineage>
        <taxon>Bacteria</taxon>
        <taxon>Pseudomonadati</taxon>
        <taxon>Pseudomonadota</taxon>
        <taxon>Alphaproteobacteria</taxon>
        <taxon>Hyphomicrobiales</taxon>
        <taxon>Devosiaceae</taxon>
        <taxon>Devosia</taxon>
    </lineage>
</organism>
<dbReference type="GO" id="GO:0016740">
    <property type="term" value="F:transferase activity"/>
    <property type="evidence" value="ECO:0007669"/>
    <property type="project" value="UniProtKB-KW"/>
</dbReference>
<keyword evidence="2" id="KW-0315">Glutamine amidotransferase</keyword>
<dbReference type="AlphaFoldDB" id="A0A1E5XTF7"/>
<gene>
    <name evidence="2" type="ORF">VW23_014165</name>
</gene>
<evidence type="ECO:0000313" key="2">
    <source>
        <dbReference type="EMBL" id="OEO31866.1"/>
    </source>
</evidence>
<dbReference type="Gene3D" id="3.40.50.880">
    <property type="match status" value="1"/>
</dbReference>
<dbReference type="PANTHER" id="PTHR48094:SF19">
    <property type="entry name" value="DJ-1_PFPI DOMAIN-CONTAINING PROTEIN"/>
    <property type="match status" value="1"/>
</dbReference>
<dbReference type="Proteomes" id="UP000095463">
    <property type="component" value="Unassembled WGS sequence"/>
</dbReference>
<dbReference type="PANTHER" id="PTHR48094">
    <property type="entry name" value="PROTEIN/NUCLEIC ACID DEGLYCASE DJ-1-RELATED"/>
    <property type="match status" value="1"/>
</dbReference>
<evidence type="ECO:0000313" key="3">
    <source>
        <dbReference type="Proteomes" id="UP000095463"/>
    </source>
</evidence>
<evidence type="ECO:0000259" key="1">
    <source>
        <dbReference type="Pfam" id="PF01965"/>
    </source>
</evidence>
<feature type="domain" description="DJ-1/PfpI" evidence="1">
    <location>
        <begin position="3"/>
        <end position="165"/>
    </location>
</feature>
<proteinExistence type="predicted"/>
<comment type="caution">
    <text evidence="2">The sequence shown here is derived from an EMBL/GenBank/DDBJ whole genome shotgun (WGS) entry which is preliminary data.</text>
</comment>
<dbReference type="InterPro" id="IPR050325">
    <property type="entry name" value="Prot/Nucl_acid_deglycase"/>
</dbReference>
<dbReference type="OrthoDB" id="8030967at2"/>
<sequence length="190" mass="19843">MTTILTILTEGFADWETSLLNAVAHSFYKVETKYATPGGKPVTSSGNMTVTPELALEAINVADYDAIIVCGGTIWQSPEAPDMAPLLTAAKQQDKLIGLICDGTVAGAKAGLLDTIRHTSNGDGYLDFTGYQGKALYRDTPAAVTDGRVVTAGGTSPVSFMAAVMDGLGLADENLDFYVGMHAAQFSKAA</sequence>
<dbReference type="InterPro" id="IPR029062">
    <property type="entry name" value="Class_I_gatase-like"/>
</dbReference>
<keyword evidence="3" id="KW-1185">Reference proteome</keyword>